<dbReference type="AlphaFoldDB" id="A0A0F9V664"/>
<organism evidence="1">
    <name type="scientific">marine sediment metagenome</name>
    <dbReference type="NCBI Taxonomy" id="412755"/>
    <lineage>
        <taxon>unclassified sequences</taxon>
        <taxon>metagenomes</taxon>
        <taxon>ecological metagenomes</taxon>
    </lineage>
</organism>
<name>A0A0F9V664_9ZZZZ</name>
<accession>A0A0F9V664</accession>
<sequence>MSDVNVNYSGILMTVPYQTFQTMKKRIDELVAENLALKKCPPEIQDDEADLRAALYAALPVIQFAVSNLNPESVRGWPHAQLDALGRHLKEVTDDPRILEMAGAFCSQARHAADIDAFRQERVADAKELFTVAPKDS</sequence>
<comment type="caution">
    <text evidence="1">The sequence shown here is derived from an EMBL/GenBank/DDBJ whole genome shotgun (WGS) entry which is preliminary data.</text>
</comment>
<gene>
    <name evidence="1" type="ORF">LCGC14_0522700</name>
</gene>
<reference evidence="1" key="1">
    <citation type="journal article" date="2015" name="Nature">
        <title>Complex archaea that bridge the gap between prokaryotes and eukaryotes.</title>
        <authorList>
            <person name="Spang A."/>
            <person name="Saw J.H."/>
            <person name="Jorgensen S.L."/>
            <person name="Zaremba-Niedzwiedzka K."/>
            <person name="Martijn J."/>
            <person name="Lind A.E."/>
            <person name="van Eijk R."/>
            <person name="Schleper C."/>
            <person name="Guy L."/>
            <person name="Ettema T.J."/>
        </authorList>
    </citation>
    <scope>NUCLEOTIDE SEQUENCE</scope>
</reference>
<proteinExistence type="predicted"/>
<evidence type="ECO:0000313" key="1">
    <source>
        <dbReference type="EMBL" id="KKN61338.1"/>
    </source>
</evidence>
<dbReference type="EMBL" id="LAZR01000661">
    <property type="protein sequence ID" value="KKN61338.1"/>
    <property type="molecule type" value="Genomic_DNA"/>
</dbReference>
<protein>
    <submittedName>
        <fullName evidence="1">Uncharacterized protein</fullName>
    </submittedName>
</protein>